<organism evidence="2 3">
    <name type="scientific">Callorhinus ursinus</name>
    <name type="common">Northern fur seal</name>
    <dbReference type="NCBI Taxonomy" id="34884"/>
    <lineage>
        <taxon>Eukaryota</taxon>
        <taxon>Metazoa</taxon>
        <taxon>Chordata</taxon>
        <taxon>Craniata</taxon>
        <taxon>Vertebrata</taxon>
        <taxon>Euteleostomi</taxon>
        <taxon>Mammalia</taxon>
        <taxon>Eutheria</taxon>
        <taxon>Laurasiatheria</taxon>
        <taxon>Carnivora</taxon>
        <taxon>Caniformia</taxon>
        <taxon>Pinnipedia</taxon>
        <taxon>Otariidae</taxon>
        <taxon>Callorhinus</taxon>
    </lineage>
</organism>
<dbReference type="PANTHER" id="PTHR46742">
    <property type="entry name" value="LYSINE-RICH COILED-COIL PROTEIN 1"/>
    <property type="match status" value="1"/>
</dbReference>
<evidence type="ECO:0000313" key="2">
    <source>
        <dbReference type="Proteomes" id="UP000286641"/>
    </source>
</evidence>
<feature type="compositionally biased region" description="Basic and acidic residues" evidence="1">
    <location>
        <begin position="158"/>
        <end position="186"/>
    </location>
</feature>
<dbReference type="AlphaFoldDB" id="A0A3Q7NSY9"/>
<feature type="region of interest" description="Disordered" evidence="1">
    <location>
        <begin position="106"/>
        <end position="246"/>
    </location>
</feature>
<sequence length="246" mass="28390">MENPKIYDSFQHELEDYVRKQKARGLQPEVCFRKVTEDSAYRERGHTAPRPLMLEQGPSFRGIHTFSSSHTRQRTAENQLAPWPKRHHSRQRLEPLSHCQKTHGHFSKNLWLPSPPVQGMTPDAHAAQRRKDTSRLWEESPTRAYQARDQGPGQGRRFRGEGRGGQDKEDRGEGKTKHRQDGDSHKENKKKAKVQPVSAEKPKHGRKCNQDTAKEGGRYQRGKQQPGKESTQERDLWDEAILGSCY</sequence>
<evidence type="ECO:0000313" key="3">
    <source>
        <dbReference type="RefSeq" id="XP_025724429.1"/>
    </source>
</evidence>
<feature type="compositionally biased region" description="Basic and acidic residues" evidence="1">
    <location>
        <begin position="208"/>
        <end position="218"/>
    </location>
</feature>
<dbReference type="Proteomes" id="UP000286641">
    <property type="component" value="Unplaced"/>
</dbReference>
<reference evidence="3" key="2">
    <citation type="submission" date="2025-08" db="UniProtKB">
        <authorList>
            <consortium name="RefSeq"/>
        </authorList>
    </citation>
    <scope>IDENTIFICATION</scope>
    <source>
        <tissue evidence="3">Blood</tissue>
    </source>
</reference>
<dbReference type="InParanoid" id="A0A3Q7NSY9"/>
<feature type="compositionally biased region" description="Basic and acidic residues" evidence="1">
    <location>
        <begin position="129"/>
        <end position="141"/>
    </location>
</feature>
<name>A0A3Q7NSY9_CALUR</name>
<dbReference type="RefSeq" id="XP_025724429.1">
    <property type="nucleotide sequence ID" value="XM_025868644.1"/>
</dbReference>
<accession>A0A3Q7NSY9</accession>
<proteinExistence type="predicted"/>
<gene>
    <name evidence="3" type="primary">LOC112821301</name>
</gene>
<evidence type="ECO:0000256" key="1">
    <source>
        <dbReference type="SAM" id="MobiDB-lite"/>
    </source>
</evidence>
<protein>
    <submittedName>
        <fullName evidence="3">Zinc finger matrin-type protein 1-like</fullName>
    </submittedName>
</protein>
<reference key="1">
    <citation type="submission" date="2019-01" db="UniProtKB">
        <authorList>
            <consortium name="RefSeq"/>
        </authorList>
    </citation>
    <scope>IDENTIFICATION</scope>
</reference>
<dbReference type="PANTHER" id="PTHR46742:SF1">
    <property type="entry name" value="LYSINE RICH COILED-COIL 1"/>
    <property type="match status" value="1"/>
</dbReference>
<feature type="region of interest" description="Disordered" evidence="1">
    <location>
        <begin position="68"/>
        <end position="92"/>
    </location>
</feature>
<keyword evidence="2" id="KW-1185">Reference proteome</keyword>